<dbReference type="AlphaFoldDB" id="A0A1I3RM62"/>
<sequence>MEQIGYIQPLQHEPSNPVIYHLTLGNERIRLNEALGNTIQITFLGEKACSYCGRKIKKTYNNGSCYPCYINRAENDLCIVKPELCHYQAGTCRDQAFGEKHCMQTHYVYLALSSDVKIGITRKTNAFKRWIDQGAISAIPIMEVPTRKIAGEIEAHLAQYIKDKTNWRKMLKNEISDENLLEVRERLLDHIPPSYSDYLLSEKQIYEFTYPQISAPTKMTSLNLDKQTFISGKLLGIKAQYLILDQGVLNIRKHTGYKIALQC</sequence>
<protein>
    <recommendedName>
        <fullName evidence="3">DUF2797 domain-containing protein</fullName>
    </recommendedName>
</protein>
<gene>
    <name evidence="1" type="ORF">SAMN05421852_11056</name>
</gene>
<dbReference type="Pfam" id="PF10977">
    <property type="entry name" value="DUF2797"/>
    <property type="match status" value="1"/>
</dbReference>
<dbReference type="EMBL" id="FORR01000010">
    <property type="protein sequence ID" value="SFJ46337.1"/>
    <property type="molecule type" value="Genomic_DNA"/>
</dbReference>
<dbReference type="OrthoDB" id="9775734at2"/>
<keyword evidence="2" id="KW-1185">Reference proteome</keyword>
<accession>A0A1I3RM62</accession>
<proteinExistence type="predicted"/>
<dbReference type="InterPro" id="IPR021246">
    <property type="entry name" value="DUF2797"/>
</dbReference>
<organism evidence="1 2">
    <name type="scientific">Thermoflavimicrobium dichotomicum</name>
    <dbReference type="NCBI Taxonomy" id="46223"/>
    <lineage>
        <taxon>Bacteria</taxon>
        <taxon>Bacillati</taxon>
        <taxon>Bacillota</taxon>
        <taxon>Bacilli</taxon>
        <taxon>Bacillales</taxon>
        <taxon>Thermoactinomycetaceae</taxon>
        <taxon>Thermoflavimicrobium</taxon>
    </lineage>
</organism>
<evidence type="ECO:0008006" key="3">
    <source>
        <dbReference type="Google" id="ProtNLM"/>
    </source>
</evidence>
<evidence type="ECO:0000313" key="1">
    <source>
        <dbReference type="EMBL" id="SFJ46337.1"/>
    </source>
</evidence>
<dbReference type="Proteomes" id="UP000199545">
    <property type="component" value="Unassembled WGS sequence"/>
</dbReference>
<reference evidence="1 2" key="1">
    <citation type="submission" date="2016-10" db="EMBL/GenBank/DDBJ databases">
        <authorList>
            <person name="de Groot N.N."/>
        </authorList>
    </citation>
    <scope>NUCLEOTIDE SEQUENCE [LARGE SCALE GENOMIC DNA]</scope>
    <source>
        <strain evidence="1 2">DSM 44778</strain>
    </source>
</reference>
<dbReference type="RefSeq" id="WP_093230332.1">
    <property type="nucleotide sequence ID" value="NZ_FORR01000010.1"/>
</dbReference>
<name>A0A1I3RM62_9BACL</name>
<evidence type="ECO:0000313" key="2">
    <source>
        <dbReference type="Proteomes" id="UP000199545"/>
    </source>
</evidence>